<gene>
    <name evidence="2" type="ORF">GCM10023187_17330</name>
</gene>
<dbReference type="Pfam" id="PF09995">
    <property type="entry name" value="MPAB_Lcp_cat"/>
    <property type="match status" value="1"/>
</dbReference>
<dbReference type="RefSeq" id="WP_345266032.1">
    <property type="nucleotide sequence ID" value="NZ_BAABHB010000003.1"/>
</dbReference>
<accession>A0ABP8K9K2</accession>
<evidence type="ECO:0000313" key="2">
    <source>
        <dbReference type="EMBL" id="GAA4402341.1"/>
    </source>
</evidence>
<comment type="caution">
    <text evidence="2">The sequence shown here is derived from an EMBL/GenBank/DDBJ whole genome shotgun (WGS) entry which is preliminary data.</text>
</comment>
<dbReference type="PANTHER" id="PTHR37539:SF1">
    <property type="entry name" value="ER-BOUND OXYGENASE MPAB_MPAB'_RUBBER OXYGENASE CATALYTIC DOMAIN-CONTAINING PROTEIN"/>
    <property type="match status" value="1"/>
</dbReference>
<protein>
    <submittedName>
        <fullName evidence="2">Oxygenase MpaB family protein</fullName>
    </submittedName>
</protein>
<dbReference type="EMBL" id="BAABHB010000003">
    <property type="protein sequence ID" value="GAA4402341.1"/>
    <property type="molecule type" value="Genomic_DNA"/>
</dbReference>
<dbReference type="InterPro" id="IPR018713">
    <property type="entry name" value="MPAB/Lcp_cat_dom"/>
</dbReference>
<reference evidence="3" key="1">
    <citation type="journal article" date="2019" name="Int. J. Syst. Evol. Microbiol.">
        <title>The Global Catalogue of Microorganisms (GCM) 10K type strain sequencing project: providing services to taxonomists for standard genome sequencing and annotation.</title>
        <authorList>
            <consortium name="The Broad Institute Genomics Platform"/>
            <consortium name="The Broad Institute Genome Sequencing Center for Infectious Disease"/>
            <person name="Wu L."/>
            <person name="Ma J."/>
        </authorList>
    </citation>
    <scope>NUCLEOTIDE SEQUENCE [LARGE SCALE GENOMIC DNA]</scope>
    <source>
        <strain evidence="3">JCM 17925</strain>
    </source>
</reference>
<organism evidence="2 3">
    <name type="scientific">Nibrella viscosa</name>
    <dbReference type="NCBI Taxonomy" id="1084524"/>
    <lineage>
        <taxon>Bacteria</taxon>
        <taxon>Pseudomonadati</taxon>
        <taxon>Bacteroidota</taxon>
        <taxon>Cytophagia</taxon>
        <taxon>Cytophagales</taxon>
        <taxon>Spirosomataceae</taxon>
        <taxon>Nibrella</taxon>
    </lineage>
</organism>
<feature type="domain" description="ER-bound oxygenase mpaB/mpaB'/Rubber oxygenase catalytic" evidence="1">
    <location>
        <begin position="120"/>
        <end position="316"/>
    </location>
</feature>
<keyword evidence="3" id="KW-1185">Reference proteome</keyword>
<evidence type="ECO:0000259" key="1">
    <source>
        <dbReference type="Pfam" id="PF09995"/>
    </source>
</evidence>
<dbReference type="InterPro" id="IPR037473">
    <property type="entry name" value="Lcp-like"/>
</dbReference>
<sequence>MPSIIKPTRVFTDELLQHYRLQGDAPADAAISAVVDQHGKEELRTLMRWLADPQNLSLGGQPEPVQQFIQSFSHLPAWADAQKMKSGMSFFWSHAGAIALALGCCSLPYCYLAADGAQVLWLTERIKNDTFRRLQETGEFVFGVMNEKEWANGTIFTRILKIRLIHAASRWFVLHSGRWNMDWGYPVNQEDMAGTNGAFSYIVIRGLRKANISTNEAEEEAYLHHLNVVGYINGVAEELLPQNLREAFHLDRIIAQRQFEESEAGKGLTKALLRALEQQAGSPSAYNLAAAQMRFFLGDTHADMLAIPEVPLETRLVTLTTKLPVFSDLLSRSTSARFAKP</sequence>
<proteinExistence type="predicted"/>
<dbReference type="PANTHER" id="PTHR37539">
    <property type="entry name" value="SECRETED PROTEIN-RELATED"/>
    <property type="match status" value="1"/>
</dbReference>
<name>A0ABP8K9K2_9BACT</name>
<evidence type="ECO:0000313" key="3">
    <source>
        <dbReference type="Proteomes" id="UP001500936"/>
    </source>
</evidence>
<dbReference type="Proteomes" id="UP001500936">
    <property type="component" value="Unassembled WGS sequence"/>
</dbReference>